<dbReference type="RefSeq" id="XP_027201453.1">
    <property type="nucleotide sequence ID" value="XM_027345652.1"/>
</dbReference>
<dbReference type="OrthoDB" id="6505546at2759"/>
<name>A0A6P6Y7Q1_DERPT</name>
<feature type="chain" id="PRO_5027639848" evidence="1">
    <location>
        <begin position="28"/>
        <end position="341"/>
    </location>
</feature>
<organism evidence="2 3">
    <name type="scientific">Dermatophagoides pteronyssinus</name>
    <name type="common">European house dust mite</name>
    <dbReference type="NCBI Taxonomy" id="6956"/>
    <lineage>
        <taxon>Eukaryota</taxon>
        <taxon>Metazoa</taxon>
        <taxon>Ecdysozoa</taxon>
        <taxon>Arthropoda</taxon>
        <taxon>Chelicerata</taxon>
        <taxon>Arachnida</taxon>
        <taxon>Acari</taxon>
        <taxon>Acariformes</taxon>
        <taxon>Sarcoptiformes</taxon>
        <taxon>Astigmata</taxon>
        <taxon>Psoroptidia</taxon>
        <taxon>Analgoidea</taxon>
        <taxon>Pyroglyphidae</taxon>
        <taxon>Dermatophagoidinae</taxon>
        <taxon>Dermatophagoides</taxon>
    </lineage>
</organism>
<evidence type="ECO:0000313" key="3">
    <source>
        <dbReference type="RefSeq" id="XP_027201453.1"/>
    </source>
</evidence>
<reference evidence="3" key="1">
    <citation type="submission" date="2025-08" db="UniProtKB">
        <authorList>
            <consortium name="RefSeq"/>
        </authorList>
    </citation>
    <scope>IDENTIFICATION</scope>
    <source>
        <strain evidence="3">Airmid</strain>
    </source>
</reference>
<protein>
    <submittedName>
        <fullName evidence="3">Uncharacterized protein LOC113795468</fullName>
    </submittedName>
</protein>
<dbReference type="InParanoid" id="A0A6P6Y7Q1"/>
<dbReference type="Proteomes" id="UP000515146">
    <property type="component" value="Unplaced"/>
</dbReference>
<dbReference type="OMA" id="WHESAQI"/>
<keyword evidence="2" id="KW-1185">Reference proteome</keyword>
<dbReference type="KEGG" id="dpte:113795468"/>
<feature type="signal peptide" evidence="1">
    <location>
        <begin position="1"/>
        <end position="27"/>
    </location>
</feature>
<evidence type="ECO:0000256" key="1">
    <source>
        <dbReference type="SAM" id="SignalP"/>
    </source>
</evidence>
<dbReference type="AlphaFoldDB" id="A0A6P6Y7Q1"/>
<sequence length="341" mass="39776">MSLSSSNWNNVISIILQILLSVQIISCQNIGIHELSHDYNLKKINVQNVQNIISSLDQSINYQYRYQPIPNTTVTYFLAKPWRLRLREFHDQTNYVRILYRQTQIRFDHIRQTHEGLYSLYQFFFQQSSNPNDDDNDNDNDNDNDYQQQLSSSNHYGRLVHYQRRDFNLVVQGLKKERTFCRENGECESGSCPSFFCACNRQTPVWHESAQICLESRNINDTCVDDIECQWNGGPQSECYNHHDQWSRCRCRTSSVAIKISSTQYHCVQLAELGHGCIFSKQCSLLGENRYCNGSYRCDCLPGYHSHHQHCISSSSSSTKQINRLPIFILSSFLILIVYFG</sequence>
<gene>
    <name evidence="3" type="primary">LOC113795468</name>
</gene>
<keyword evidence="1" id="KW-0732">Signal</keyword>
<evidence type="ECO:0000313" key="2">
    <source>
        <dbReference type="Proteomes" id="UP000515146"/>
    </source>
</evidence>
<dbReference type="GeneID" id="113795468"/>
<accession>A0A6P6Y7Q1</accession>
<proteinExistence type="predicted"/>